<evidence type="ECO:0000256" key="1">
    <source>
        <dbReference type="SAM" id="MobiDB-lite"/>
    </source>
</evidence>
<dbReference type="eggNOG" id="ENOG502SBMB">
    <property type="taxonomic scope" value="Eukaryota"/>
</dbReference>
<accession>A0A0D9WZ57</accession>
<dbReference type="PANTHER" id="PTHR33110:SF82">
    <property type="entry name" value="OS07G0500250 PROTEIN"/>
    <property type="match status" value="1"/>
</dbReference>
<feature type="compositionally biased region" description="Acidic residues" evidence="1">
    <location>
        <begin position="271"/>
        <end position="291"/>
    </location>
</feature>
<organism evidence="3 4">
    <name type="scientific">Leersia perrieri</name>
    <dbReference type="NCBI Taxonomy" id="77586"/>
    <lineage>
        <taxon>Eukaryota</taxon>
        <taxon>Viridiplantae</taxon>
        <taxon>Streptophyta</taxon>
        <taxon>Embryophyta</taxon>
        <taxon>Tracheophyta</taxon>
        <taxon>Spermatophyta</taxon>
        <taxon>Magnoliopsida</taxon>
        <taxon>Liliopsida</taxon>
        <taxon>Poales</taxon>
        <taxon>Poaceae</taxon>
        <taxon>BOP clade</taxon>
        <taxon>Oryzoideae</taxon>
        <taxon>Oryzeae</taxon>
        <taxon>Oryzinae</taxon>
        <taxon>Leersia</taxon>
    </lineage>
</organism>
<evidence type="ECO:0000259" key="2">
    <source>
        <dbReference type="Pfam" id="PF03478"/>
    </source>
</evidence>
<sequence>MSSAWSDLVGLVIACLPFPADRARFRAVCRTWHSAVSRHVAAAPQLPWIVLPDGTFVTVSNGGGVHHMNFPDSNAICVGSTDGWLALHRTDVDGAGTKRHTFFLHNPFTGATVPLAELGTILDDSFFETFSVCKVIVRSSGPDGGGHHLVAVMTDNWHCPSILCRPGKGTWTPEPRTMPFVRVIDITFIGDKLYLITKALDLFALDLVDDEDGRPTVTNIERIIRHPRRPDDSDSARFKWSDTEDENDDDVDNGHAQNNDGAIDDVGLYNNEDDYDDEAINEDDQSDDDEQYWNPEGVGWTWSYRVDKIEEVCNEINQIIATWNLIESGGRLLMVRREWLVAGRTPTENTREVDVFEADIDGGVWVPVTGGLGGHAIFQSEVFCKSVPAPAHGEIEGDVLYFVDTQDVWDMSSGGRKPFKGWTWVYELGMTWLFPPELVV</sequence>
<protein>
    <recommendedName>
        <fullName evidence="2">KIB1-4 beta-propeller domain-containing protein</fullName>
    </recommendedName>
</protein>
<keyword evidence="4" id="KW-1185">Reference proteome</keyword>
<reference evidence="3" key="3">
    <citation type="submission" date="2015-04" db="UniProtKB">
        <authorList>
            <consortium name="EnsemblPlants"/>
        </authorList>
    </citation>
    <scope>IDENTIFICATION</scope>
</reference>
<dbReference type="Gramene" id="LPERR07G12880.1">
    <property type="protein sequence ID" value="LPERR07G12880.1"/>
    <property type="gene ID" value="LPERR07G12880"/>
</dbReference>
<feature type="compositionally biased region" description="Basic and acidic residues" evidence="1">
    <location>
        <begin position="229"/>
        <end position="242"/>
    </location>
</feature>
<dbReference type="EnsemblPlants" id="LPERR07G12880.1">
    <property type="protein sequence ID" value="LPERR07G12880.1"/>
    <property type="gene ID" value="LPERR07G12880"/>
</dbReference>
<name>A0A0D9WZ57_9ORYZ</name>
<proteinExistence type="predicted"/>
<dbReference type="Proteomes" id="UP000032180">
    <property type="component" value="Chromosome 7"/>
</dbReference>
<feature type="domain" description="KIB1-4 beta-propeller" evidence="2">
    <location>
        <begin position="64"/>
        <end position="221"/>
    </location>
</feature>
<dbReference type="AlphaFoldDB" id="A0A0D9WZ57"/>
<dbReference type="Pfam" id="PF03478">
    <property type="entry name" value="Beta-prop_KIB1-4"/>
    <property type="match status" value="2"/>
</dbReference>
<evidence type="ECO:0000313" key="3">
    <source>
        <dbReference type="EnsemblPlants" id="LPERR07G12880.1"/>
    </source>
</evidence>
<dbReference type="HOGENOM" id="CLU_019286_2_1_1"/>
<feature type="region of interest" description="Disordered" evidence="1">
    <location>
        <begin position="228"/>
        <end position="293"/>
    </location>
</feature>
<feature type="domain" description="KIB1-4 beta-propeller" evidence="2">
    <location>
        <begin position="318"/>
        <end position="407"/>
    </location>
</feature>
<dbReference type="InterPro" id="IPR005174">
    <property type="entry name" value="KIB1-4_b-propeller"/>
</dbReference>
<dbReference type="PANTHER" id="PTHR33110">
    <property type="entry name" value="F-BOX/KELCH-REPEAT PROTEIN-RELATED"/>
    <property type="match status" value="1"/>
</dbReference>
<evidence type="ECO:0000313" key="4">
    <source>
        <dbReference type="Proteomes" id="UP000032180"/>
    </source>
</evidence>
<reference evidence="3 4" key="1">
    <citation type="submission" date="2012-08" db="EMBL/GenBank/DDBJ databases">
        <title>Oryza genome evolution.</title>
        <authorList>
            <person name="Wing R.A."/>
        </authorList>
    </citation>
    <scope>NUCLEOTIDE SEQUENCE</scope>
</reference>
<reference evidence="4" key="2">
    <citation type="submission" date="2013-12" db="EMBL/GenBank/DDBJ databases">
        <authorList>
            <person name="Yu Y."/>
            <person name="Lee S."/>
            <person name="de Baynast K."/>
            <person name="Wissotski M."/>
            <person name="Liu L."/>
            <person name="Talag J."/>
            <person name="Goicoechea J."/>
            <person name="Angelova A."/>
            <person name="Jetty R."/>
            <person name="Kudrna D."/>
            <person name="Golser W."/>
            <person name="Rivera L."/>
            <person name="Zhang J."/>
            <person name="Wing R."/>
        </authorList>
    </citation>
    <scope>NUCLEOTIDE SEQUENCE</scope>
</reference>